<proteinExistence type="predicted"/>
<reference evidence="4" key="1">
    <citation type="journal article" date="2019" name="Int. J. Syst. Evol. Microbiol.">
        <title>The Global Catalogue of Microorganisms (GCM) 10K type strain sequencing project: providing services to taxonomists for standard genome sequencing and annotation.</title>
        <authorList>
            <consortium name="The Broad Institute Genomics Platform"/>
            <consortium name="The Broad Institute Genome Sequencing Center for Infectious Disease"/>
            <person name="Wu L."/>
            <person name="Ma J."/>
        </authorList>
    </citation>
    <scope>NUCLEOTIDE SEQUENCE [LARGE SCALE GENOMIC DNA]</scope>
    <source>
        <strain evidence="4">JCM 18204</strain>
    </source>
</reference>
<keyword evidence="4" id="KW-1185">Reference proteome</keyword>
<dbReference type="InterPro" id="IPR025711">
    <property type="entry name" value="PepSY"/>
</dbReference>
<dbReference type="EMBL" id="BAABJE010000010">
    <property type="protein sequence ID" value="GAA4796499.1"/>
    <property type="molecule type" value="Genomic_DNA"/>
</dbReference>
<dbReference type="RefSeq" id="WP_345303469.1">
    <property type="nucleotide sequence ID" value="NZ_BAABJE010000010.1"/>
</dbReference>
<evidence type="ECO:0000313" key="4">
    <source>
        <dbReference type="Proteomes" id="UP001499959"/>
    </source>
</evidence>
<feature type="signal peptide" evidence="1">
    <location>
        <begin position="1"/>
        <end position="35"/>
    </location>
</feature>
<sequence length="154" mass="16676">MRRTIHNTTAHATVRRALLRTGMFAALAFAGAAAAQDALTEAQVKAMLEAQGYTRINDVKFKDGTWKADARSADGNRVDLRVDAATGKVYPDTQVANLSKADVEAKLAAAGYVDVHDLDFRDGVWTAEAENDSGKDFELRIDAATGHIIGKRRD</sequence>
<comment type="caution">
    <text evidence="3">The sequence shown here is derived from an EMBL/GenBank/DDBJ whole genome shotgun (WGS) entry which is preliminary data.</text>
</comment>
<organism evidence="3 4">
    <name type="scientific">Lysobacter hankyongensis</name>
    <dbReference type="NCBI Taxonomy" id="1176535"/>
    <lineage>
        <taxon>Bacteria</taxon>
        <taxon>Pseudomonadati</taxon>
        <taxon>Pseudomonadota</taxon>
        <taxon>Gammaproteobacteria</taxon>
        <taxon>Lysobacterales</taxon>
        <taxon>Lysobacteraceae</taxon>
        <taxon>Lysobacter</taxon>
    </lineage>
</organism>
<evidence type="ECO:0000313" key="3">
    <source>
        <dbReference type="EMBL" id="GAA4796499.1"/>
    </source>
</evidence>
<evidence type="ECO:0000259" key="2">
    <source>
        <dbReference type="Pfam" id="PF13670"/>
    </source>
</evidence>
<protein>
    <recommendedName>
        <fullName evidence="2">PepSY domain-containing protein</fullName>
    </recommendedName>
</protein>
<gene>
    <name evidence="3" type="ORF">GCM10023307_23030</name>
</gene>
<dbReference type="Proteomes" id="UP001499959">
    <property type="component" value="Unassembled WGS sequence"/>
</dbReference>
<feature type="domain" description="PepSY" evidence="2">
    <location>
        <begin position="23"/>
        <end position="90"/>
    </location>
</feature>
<evidence type="ECO:0000256" key="1">
    <source>
        <dbReference type="SAM" id="SignalP"/>
    </source>
</evidence>
<accession>A0ABP9BJV6</accession>
<name>A0ABP9BJV6_9GAMM</name>
<keyword evidence="1" id="KW-0732">Signal</keyword>
<feature type="chain" id="PRO_5046535176" description="PepSY domain-containing protein" evidence="1">
    <location>
        <begin position="36"/>
        <end position="154"/>
    </location>
</feature>
<feature type="domain" description="PepSY" evidence="2">
    <location>
        <begin position="98"/>
        <end position="151"/>
    </location>
</feature>
<dbReference type="Pfam" id="PF13670">
    <property type="entry name" value="PepSY_2"/>
    <property type="match status" value="2"/>
</dbReference>